<accession>A0A4R1QRU8</accession>
<evidence type="ECO:0000256" key="2">
    <source>
        <dbReference type="ARBA" id="ARBA00013457"/>
    </source>
</evidence>
<dbReference type="GO" id="GO:0051213">
    <property type="term" value="F:dioxygenase activity"/>
    <property type="evidence" value="ECO:0007669"/>
    <property type="project" value="UniProtKB-KW"/>
</dbReference>
<keyword evidence="6" id="KW-0223">Dioxygenase</keyword>
<comment type="caution">
    <text evidence="6">The sequence shown here is derived from an EMBL/GenBank/DDBJ whole genome shotgun (WGS) entry which is preliminary data.</text>
</comment>
<evidence type="ECO:0000313" key="6">
    <source>
        <dbReference type="EMBL" id="TCL56167.1"/>
    </source>
</evidence>
<keyword evidence="7" id="KW-1185">Reference proteome</keyword>
<comment type="function">
    <text evidence="1">Nitronate monooxygenase that uses molecular oxygen to catalyze the oxidative denitrification of alkyl nitronates. Acts on propionate 3-nitronate (P3N), the presumed physiological substrate. Probably functions in the detoxification of P3N, a metabolic poison produced by plants and fungi as a defense mechanism.</text>
</comment>
<keyword evidence="5" id="KW-0560">Oxidoreductase</keyword>
<evidence type="ECO:0000256" key="1">
    <source>
        <dbReference type="ARBA" id="ARBA00003535"/>
    </source>
</evidence>
<evidence type="ECO:0000313" key="7">
    <source>
        <dbReference type="Proteomes" id="UP000295008"/>
    </source>
</evidence>
<dbReference type="Gene3D" id="3.20.20.70">
    <property type="entry name" value="Aldolase class I"/>
    <property type="match status" value="1"/>
</dbReference>
<dbReference type="CDD" id="cd04730">
    <property type="entry name" value="NPD_like"/>
    <property type="match status" value="1"/>
</dbReference>
<dbReference type="PANTHER" id="PTHR32332:SF18">
    <property type="entry name" value="2-NITROPROPANE DIOXYGENASE"/>
    <property type="match status" value="1"/>
</dbReference>
<evidence type="ECO:0000256" key="4">
    <source>
        <dbReference type="ARBA" id="ARBA00022643"/>
    </source>
</evidence>
<dbReference type="Proteomes" id="UP000295008">
    <property type="component" value="Unassembled WGS sequence"/>
</dbReference>
<organism evidence="6 7">
    <name type="scientific">Hydrogenispora ethanolica</name>
    <dbReference type="NCBI Taxonomy" id="1082276"/>
    <lineage>
        <taxon>Bacteria</taxon>
        <taxon>Bacillati</taxon>
        <taxon>Bacillota</taxon>
        <taxon>Hydrogenispora</taxon>
    </lineage>
</organism>
<proteinExistence type="predicted"/>
<sequence>MLPKLKIAHMLPRIPVIQGGMAVKVSTGRLAAAVANAGGIGTIAGTGLTDAELRSEIQTARSLSDGYIGVNVLFAAKRFSELMLTALREKVDFVISGAGFSRDMFQWGREHKIPVLAIVSSARLARLAEKLGAAAVVVEGKEAGGHLGTDRPIAALVPEVAASVRIPVVAAGGITDGFDIARMLRLGASGVQMATRFVASRECEAHANFKAQYLAANAEDVTLIDSPVGLPGRAISNHFTRSIAGALRSKIQHCDGCLKHCSAKFCILDALRKAVSGDTQNGLVFSGEFVGRIKEILPVQEIMDRLVAQMEQAFIPEHSTP</sequence>
<protein>
    <recommendedName>
        <fullName evidence="2">Probable nitronate monooxygenase</fullName>
    </recommendedName>
</protein>
<evidence type="ECO:0000256" key="5">
    <source>
        <dbReference type="ARBA" id="ARBA00023002"/>
    </source>
</evidence>
<reference evidence="6 7" key="1">
    <citation type="submission" date="2019-03" db="EMBL/GenBank/DDBJ databases">
        <title>Genomic Encyclopedia of Type Strains, Phase IV (KMG-IV): sequencing the most valuable type-strain genomes for metagenomic binning, comparative biology and taxonomic classification.</title>
        <authorList>
            <person name="Goeker M."/>
        </authorList>
    </citation>
    <scope>NUCLEOTIDE SEQUENCE [LARGE SCALE GENOMIC DNA]</scope>
    <source>
        <strain evidence="6 7">LX-B</strain>
    </source>
</reference>
<dbReference type="AlphaFoldDB" id="A0A4R1QRU8"/>
<evidence type="ECO:0000256" key="3">
    <source>
        <dbReference type="ARBA" id="ARBA00022630"/>
    </source>
</evidence>
<dbReference type="PANTHER" id="PTHR32332">
    <property type="entry name" value="2-NITROPROPANE DIOXYGENASE"/>
    <property type="match status" value="1"/>
</dbReference>
<gene>
    <name evidence="6" type="ORF">EDC14_105118</name>
</gene>
<name>A0A4R1QRU8_HYDET</name>
<dbReference type="EMBL" id="SLUN01000051">
    <property type="protein sequence ID" value="TCL56167.1"/>
    <property type="molecule type" value="Genomic_DNA"/>
</dbReference>
<keyword evidence="3" id="KW-0285">Flavoprotein</keyword>
<dbReference type="Pfam" id="PF03060">
    <property type="entry name" value="NMO"/>
    <property type="match status" value="1"/>
</dbReference>
<dbReference type="GO" id="GO:0018580">
    <property type="term" value="F:nitronate monooxygenase activity"/>
    <property type="evidence" value="ECO:0007669"/>
    <property type="project" value="InterPro"/>
</dbReference>
<dbReference type="InterPro" id="IPR013785">
    <property type="entry name" value="Aldolase_TIM"/>
</dbReference>
<keyword evidence="4" id="KW-0288">FMN</keyword>
<dbReference type="InterPro" id="IPR004136">
    <property type="entry name" value="NMO"/>
</dbReference>
<dbReference type="SUPFAM" id="SSF51412">
    <property type="entry name" value="Inosine monophosphate dehydrogenase (IMPDH)"/>
    <property type="match status" value="1"/>
</dbReference>